<organism evidence="1 2">
    <name type="scientific">Capsicum baccatum</name>
    <name type="common">Peruvian pepper</name>
    <dbReference type="NCBI Taxonomy" id="33114"/>
    <lineage>
        <taxon>Eukaryota</taxon>
        <taxon>Viridiplantae</taxon>
        <taxon>Streptophyta</taxon>
        <taxon>Embryophyta</taxon>
        <taxon>Tracheophyta</taxon>
        <taxon>Spermatophyta</taxon>
        <taxon>Magnoliopsida</taxon>
        <taxon>eudicotyledons</taxon>
        <taxon>Gunneridae</taxon>
        <taxon>Pentapetalae</taxon>
        <taxon>asterids</taxon>
        <taxon>lamiids</taxon>
        <taxon>Solanales</taxon>
        <taxon>Solanaceae</taxon>
        <taxon>Solanoideae</taxon>
        <taxon>Capsiceae</taxon>
        <taxon>Capsicum</taxon>
    </lineage>
</organism>
<dbReference type="PANTHER" id="PTHR47491">
    <property type="entry name" value="CAP-GLY DOMAIN LINKER"/>
    <property type="match status" value="1"/>
</dbReference>
<accession>A0A2G2V8B0</accession>
<sequence>MDIKQLQADIAAAVRGNDVLKCEVQNALDALSCATPKLKYLEIHVLKKDENINQFTNDLQECMKELGVLKGILPKVF</sequence>
<reference evidence="1 2" key="1">
    <citation type="journal article" date="2017" name="Genome Biol.">
        <title>New reference genome sequences of hot pepper reveal the massive evolution of plant disease-resistance genes by retroduplication.</title>
        <authorList>
            <person name="Kim S."/>
            <person name="Park J."/>
            <person name="Yeom S.I."/>
            <person name="Kim Y.M."/>
            <person name="Seo E."/>
            <person name="Kim K.T."/>
            <person name="Kim M.S."/>
            <person name="Lee J.M."/>
            <person name="Cheong K."/>
            <person name="Shin H.S."/>
            <person name="Kim S.B."/>
            <person name="Han K."/>
            <person name="Lee J."/>
            <person name="Park M."/>
            <person name="Lee H.A."/>
            <person name="Lee H.Y."/>
            <person name="Lee Y."/>
            <person name="Oh S."/>
            <person name="Lee J.H."/>
            <person name="Choi E."/>
            <person name="Choi E."/>
            <person name="Lee S.E."/>
            <person name="Jeon J."/>
            <person name="Kim H."/>
            <person name="Choi G."/>
            <person name="Song H."/>
            <person name="Lee J."/>
            <person name="Lee S.C."/>
            <person name="Kwon J.K."/>
            <person name="Lee H.Y."/>
            <person name="Koo N."/>
            <person name="Hong Y."/>
            <person name="Kim R.W."/>
            <person name="Kang W.H."/>
            <person name="Huh J.H."/>
            <person name="Kang B.C."/>
            <person name="Yang T.J."/>
            <person name="Lee Y.H."/>
            <person name="Bennetzen J.L."/>
            <person name="Choi D."/>
        </authorList>
    </citation>
    <scope>NUCLEOTIDE SEQUENCE [LARGE SCALE GENOMIC DNA]</scope>
    <source>
        <strain evidence="2">cv. PBC81</strain>
    </source>
</reference>
<proteinExistence type="predicted"/>
<protein>
    <submittedName>
        <fullName evidence="1">Uncharacterized protein</fullName>
    </submittedName>
</protein>
<dbReference type="AlphaFoldDB" id="A0A2G2V8B0"/>
<dbReference type="STRING" id="33114.A0A2G2V8B0"/>
<reference evidence="2" key="2">
    <citation type="journal article" date="2017" name="J. Anim. Genet.">
        <title>Multiple reference genome sequences of hot pepper reveal the massive evolution of plant disease resistance genes by retroduplication.</title>
        <authorList>
            <person name="Kim S."/>
            <person name="Park J."/>
            <person name="Yeom S.-I."/>
            <person name="Kim Y.-M."/>
            <person name="Seo E."/>
            <person name="Kim K.-T."/>
            <person name="Kim M.-S."/>
            <person name="Lee J.M."/>
            <person name="Cheong K."/>
            <person name="Shin H.-S."/>
            <person name="Kim S.-B."/>
            <person name="Han K."/>
            <person name="Lee J."/>
            <person name="Park M."/>
            <person name="Lee H.-A."/>
            <person name="Lee H.-Y."/>
            <person name="Lee Y."/>
            <person name="Oh S."/>
            <person name="Lee J.H."/>
            <person name="Choi E."/>
            <person name="Choi E."/>
            <person name="Lee S.E."/>
            <person name="Jeon J."/>
            <person name="Kim H."/>
            <person name="Choi G."/>
            <person name="Song H."/>
            <person name="Lee J."/>
            <person name="Lee S.-C."/>
            <person name="Kwon J.-K."/>
            <person name="Lee H.-Y."/>
            <person name="Koo N."/>
            <person name="Hong Y."/>
            <person name="Kim R.W."/>
            <person name="Kang W.-H."/>
            <person name="Huh J.H."/>
            <person name="Kang B.-C."/>
            <person name="Yang T.-J."/>
            <person name="Lee Y.-H."/>
            <person name="Bennetzen J.L."/>
            <person name="Choi D."/>
        </authorList>
    </citation>
    <scope>NUCLEOTIDE SEQUENCE [LARGE SCALE GENOMIC DNA]</scope>
    <source>
        <strain evidence="2">cv. PBC81</strain>
    </source>
</reference>
<dbReference type="EMBL" id="MLFT02000147">
    <property type="protein sequence ID" value="PHT29138.1"/>
    <property type="molecule type" value="Genomic_DNA"/>
</dbReference>
<gene>
    <name evidence="1" type="ORF">CQW23_31257</name>
</gene>
<dbReference type="Proteomes" id="UP000224567">
    <property type="component" value="Unassembled WGS sequence"/>
</dbReference>
<dbReference type="PANTHER" id="PTHR47491:SF5">
    <property type="entry name" value="CAP-GLY DOMAIN LINKER"/>
    <property type="match status" value="1"/>
</dbReference>
<evidence type="ECO:0000313" key="1">
    <source>
        <dbReference type="EMBL" id="PHT29138.1"/>
    </source>
</evidence>
<comment type="caution">
    <text evidence="1">The sequence shown here is derived from an EMBL/GenBank/DDBJ whole genome shotgun (WGS) entry which is preliminary data.</text>
</comment>
<dbReference type="OrthoDB" id="1938127at2759"/>
<evidence type="ECO:0000313" key="2">
    <source>
        <dbReference type="Proteomes" id="UP000224567"/>
    </source>
</evidence>
<keyword evidence="2" id="KW-1185">Reference proteome</keyword>
<name>A0A2G2V8B0_CAPBA</name>